<organism evidence="2 3">
    <name type="scientific">Microbacterium saccharophilum</name>
    <dbReference type="NCBI Taxonomy" id="1213358"/>
    <lineage>
        <taxon>Bacteria</taxon>
        <taxon>Bacillati</taxon>
        <taxon>Actinomycetota</taxon>
        <taxon>Actinomycetes</taxon>
        <taxon>Micrococcales</taxon>
        <taxon>Microbacteriaceae</taxon>
        <taxon>Microbacterium</taxon>
    </lineage>
</organism>
<accession>A0A7Z7D0N7</accession>
<feature type="transmembrane region" description="Helical" evidence="1">
    <location>
        <begin position="305"/>
        <end position="325"/>
    </location>
</feature>
<feature type="transmembrane region" description="Helical" evidence="1">
    <location>
        <begin position="12"/>
        <end position="35"/>
    </location>
</feature>
<name>A0A7Z7D0N7_9MICO</name>
<protein>
    <submittedName>
        <fullName evidence="2">Uncharacterized protein</fullName>
    </submittedName>
</protein>
<keyword evidence="1" id="KW-1133">Transmembrane helix</keyword>
<sequence length="386" mass="40711">MSRRTRRITIAWPATIGGAVVVLAVGLGAAAFLSGPPATQAVGVATTAALAAPSVLLGVLLLIRRPRLWTGAQLSAVGSVPFITAAWSLPPVLADTVWRAIPSAISWPLWFIAPMLLTFTFPDGHALTPRWRPVLWAVPLVSAASVASVLLSASEWTYSGLRPPPLPPEAVSSALSTALLICLLALIAVAVVSVVLRYRRGDAVTRLQVRWLATGFMLVPIGMSAALSSVAVTGDAALVGSIFIAAIGLALPLAVWIAVTRHGLYEIGRVVSRTVSYTIVTALVIGVYAVVVTSTTWLLPELSTLGVALATLAAAALFFPVLRFVQRRIDRRFDREHFDAQKTVDAFGEHLRTGTDPSTAAADLADAVERTLQPSSLGLWTAGAQR</sequence>
<reference evidence="2 3" key="1">
    <citation type="submission" date="2016-10" db="EMBL/GenBank/DDBJ databases">
        <authorList>
            <person name="Varghese N."/>
            <person name="Submissions S."/>
        </authorList>
    </citation>
    <scope>NUCLEOTIDE SEQUENCE [LARGE SCALE GENOMIC DNA]</scope>
    <source>
        <strain evidence="2 3">UNC380MFSha3.1</strain>
    </source>
</reference>
<evidence type="ECO:0000256" key="1">
    <source>
        <dbReference type="SAM" id="Phobius"/>
    </source>
</evidence>
<gene>
    <name evidence="2" type="ORF">SAMN04487751_2303</name>
</gene>
<dbReference type="EMBL" id="FOQZ01000003">
    <property type="protein sequence ID" value="SFI59539.1"/>
    <property type="molecule type" value="Genomic_DNA"/>
</dbReference>
<keyword evidence="1" id="KW-0472">Membrane</keyword>
<evidence type="ECO:0000313" key="2">
    <source>
        <dbReference type="EMBL" id="SFI59539.1"/>
    </source>
</evidence>
<dbReference type="AlphaFoldDB" id="A0A7Z7D0N7"/>
<evidence type="ECO:0000313" key="3">
    <source>
        <dbReference type="Proteomes" id="UP000198702"/>
    </source>
</evidence>
<feature type="transmembrane region" description="Helical" evidence="1">
    <location>
        <begin position="134"/>
        <end position="154"/>
    </location>
</feature>
<feature type="transmembrane region" description="Helical" evidence="1">
    <location>
        <begin position="174"/>
        <end position="198"/>
    </location>
</feature>
<feature type="transmembrane region" description="Helical" evidence="1">
    <location>
        <begin position="210"/>
        <end position="232"/>
    </location>
</feature>
<comment type="caution">
    <text evidence="2">The sequence shown here is derived from an EMBL/GenBank/DDBJ whole genome shotgun (WGS) entry which is preliminary data.</text>
</comment>
<keyword evidence="1" id="KW-0812">Transmembrane</keyword>
<feature type="transmembrane region" description="Helical" evidence="1">
    <location>
        <begin position="105"/>
        <end position="122"/>
    </location>
</feature>
<feature type="transmembrane region" description="Helical" evidence="1">
    <location>
        <begin position="74"/>
        <end position="93"/>
    </location>
</feature>
<feature type="transmembrane region" description="Helical" evidence="1">
    <location>
        <begin position="238"/>
        <end position="259"/>
    </location>
</feature>
<feature type="transmembrane region" description="Helical" evidence="1">
    <location>
        <begin position="279"/>
        <end position="299"/>
    </location>
</feature>
<feature type="transmembrane region" description="Helical" evidence="1">
    <location>
        <begin position="41"/>
        <end position="62"/>
    </location>
</feature>
<proteinExistence type="predicted"/>
<dbReference type="Proteomes" id="UP000198702">
    <property type="component" value="Unassembled WGS sequence"/>
</dbReference>